<evidence type="ECO:0000256" key="3">
    <source>
        <dbReference type="ARBA" id="ARBA00022801"/>
    </source>
</evidence>
<evidence type="ECO:0000256" key="4">
    <source>
        <dbReference type="ARBA" id="ARBA00023295"/>
    </source>
</evidence>
<comment type="similarity">
    <text evidence="1 5">Belongs to the glycosyl hydrolase 1 family.</text>
</comment>
<dbReference type="GO" id="GO:0033907">
    <property type="term" value="F:beta-D-fucosidase activity"/>
    <property type="evidence" value="ECO:0007669"/>
    <property type="project" value="UniProtKB-ARBA"/>
</dbReference>
<dbReference type="PANTHER" id="PTHR10353:SF137">
    <property type="entry name" value="MYROSINASE 3-RELATED"/>
    <property type="match status" value="1"/>
</dbReference>
<evidence type="ECO:0000313" key="7">
    <source>
        <dbReference type="Proteomes" id="UP000652761"/>
    </source>
</evidence>
<dbReference type="PROSITE" id="PS00653">
    <property type="entry name" value="GLYCOSYL_HYDROL_F1_2"/>
    <property type="match status" value="1"/>
</dbReference>
<evidence type="ECO:0000256" key="5">
    <source>
        <dbReference type="RuleBase" id="RU003690"/>
    </source>
</evidence>
<name>A0A843XVX4_COLES</name>
<dbReference type="InterPro" id="IPR001360">
    <property type="entry name" value="Glyco_hydro_1"/>
</dbReference>
<dbReference type="EMBL" id="NMUH01015721">
    <property type="protein sequence ID" value="MQM23283.1"/>
    <property type="molecule type" value="Genomic_DNA"/>
</dbReference>
<evidence type="ECO:0008006" key="8">
    <source>
        <dbReference type="Google" id="ProtNLM"/>
    </source>
</evidence>
<accession>A0A843XVX4</accession>
<keyword evidence="3" id="KW-0378">Hydrolase</keyword>
<evidence type="ECO:0000256" key="2">
    <source>
        <dbReference type="ARBA" id="ARBA00022729"/>
    </source>
</evidence>
<dbReference type="PANTHER" id="PTHR10353">
    <property type="entry name" value="GLYCOSYL HYDROLASE"/>
    <property type="match status" value="1"/>
</dbReference>
<evidence type="ECO:0000256" key="1">
    <source>
        <dbReference type="ARBA" id="ARBA00010838"/>
    </source>
</evidence>
<dbReference type="Pfam" id="PF00232">
    <property type="entry name" value="Glyco_hydro_1"/>
    <property type="match status" value="1"/>
</dbReference>
<dbReference type="Proteomes" id="UP000652761">
    <property type="component" value="Unassembled WGS sequence"/>
</dbReference>
<reference evidence="6" key="1">
    <citation type="submission" date="2017-07" db="EMBL/GenBank/DDBJ databases">
        <title>Taro Niue Genome Assembly and Annotation.</title>
        <authorList>
            <person name="Atibalentja N."/>
            <person name="Keating K."/>
            <person name="Fields C.J."/>
        </authorList>
    </citation>
    <scope>NUCLEOTIDE SEQUENCE</scope>
    <source>
        <strain evidence="6">Niue_2</strain>
        <tissue evidence="6">Leaf</tissue>
    </source>
</reference>
<keyword evidence="7" id="KW-1185">Reference proteome</keyword>
<dbReference type="InterPro" id="IPR033132">
    <property type="entry name" value="GH_1_N_CS"/>
</dbReference>
<sequence>MALVSLPVKPFATSSHAVLLGKGGLSSPSYGGKTRELGYGKPLPRGRVVVMRERKPDHHDVEVVKDTKLDSKLLLKRSNFPPDFMFGAASSAYQIEGAHDEGGRKPSIWDTFCHTYPEKIKDHSNGDVAIDSYHRFKEDVKVLKDMGADVYRFSISWPRILPDGRGTPNPDGIAYYNKLIDELIANGIKPFLTLFHWDVPQALEDEYGGFLDRRIVDDFEYYSKVCFEAFGDRVKHWITLNEPSSFTRSGYDSGKNAPGRCSNRAICSAGDSATEPYIVTHNMLLAHARSVKLYREKYQDKQQGEIGITLVTQWMVPYSSSLQDTQSRMRSLDFAYGWFIQPLVHGDYPFIMRAIARERLPHFTEEETDMLMGSYDFIGINYYTARYTQGLPMPPNPVPISYQNDAYVNLLEAKNGVPIGEPTGTWLYSYPQGIHDLLVYTKEYYNNPKIYITENGTCEVDSDVPLDTALNDQLRVKYYKEHLQQVHLAIRKGVNVQGYFCWSLMDNFEWSNGYTMRFGLCYVNYKDDLKRLPKASHEWFTDFLES</sequence>
<keyword evidence="4" id="KW-0326">Glycosidase</keyword>
<evidence type="ECO:0000313" key="6">
    <source>
        <dbReference type="EMBL" id="MQM23283.1"/>
    </source>
</evidence>
<comment type="caution">
    <text evidence="6">The sequence shown here is derived from an EMBL/GenBank/DDBJ whole genome shotgun (WGS) entry which is preliminary data.</text>
</comment>
<dbReference type="AlphaFoldDB" id="A0A843XVX4"/>
<dbReference type="GO" id="GO:0005975">
    <property type="term" value="P:carbohydrate metabolic process"/>
    <property type="evidence" value="ECO:0007669"/>
    <property type="project" value="InterPro"/>
</dbReference>
<dbReference type="GO" id="GO:0004565">
    <property type="term" value="F:beta-galactosidase activity"/>
    <property type="evidence" value="ECO:0007669"/>
    <property type="project" value="UniProtKB-ARBA"/>
</dbReference>
<dbReference type="PRINTS" id="PR00131">
    <property type="entry name" value="GLHYDRLASE1"/>
</dbReference>
<protein>
    <recommendedName>
        <fullName evidence="8">Beta-glucosidase</fullName>
    </recommendedName>
</protein>
<dbReference type="FunFam" id="3.20.20.80:FF:000020">
    <property type="entry name" value="Beta-glucosidase 12"/>
    <property type="match status" value="1"/>
</dbReference>
<proteinExistence type="inferred from homology"/>
<dbReference type="InterPro" id="IPR017853">
    <property type="entry name" value="GH"/>
</dbReference>
<dbReference type="SUPFAM" id="SSF51445">
    <property type="entry name" value="(Trans)glycosidases"/>
    <property type="match status" value="1"/>
</dbReference>
<dbReference type="Gene3D" id="3.20.20.80">
    <property type="entry name" value="Glycosidases"/>
    <property type="match status" value="1"/>
</dbReference>
<keyword evidence="2" id="KW-0732">Signal</keyword>
<organism evidence="6 7">
    <name type="scientific">Colocasia esculenta</name>
    <name type="common">Wild taro</name>
    <name type="synonym">Arum esculentum</name>
    <dbReference type="NCBI Taxonomy" id="4460"/>
    <lineage>
        <taxon>Eukaryota</taxon>
        <taxon>Viridiplantae</taxon>
        <taxon>Streptophyta</taxon>
        <taxon>Embryophyta</taxon>
        <taxon>Tracheophyta</taxon>
        <taxon>Spermatophyta</taxon>
        <taxon>Magnoliopsida</taxon>
        <taxon>Liliopsida</taxon>
        <taxon>Araceae</taxon>
        <taxon>Aroideae</taxon>
        <taxon>Colocasieae</taxon>
        <taxon>Colocasia</taxon>
    </lineage>
</organism>
<dbReference type="OrthoDB" id="774279at2759"/>
<dbReference type="GO" id="GO:0008422">
    <property type="term" value="F:beta-glucosidase activity"/>
    <property type="evidence" value="ECO:0007669"/>
    <property type="project" value="UniProtKB-ARBA"/>
</dbReference>
<gene>
    <name evidence="6" type="ORF">Taro_056347</name>
</gene>